<accession>A0A346XYC4</accession>
<evidence type="ECO:0000313" key="4">
    <source>
        <dbReference type="Proteomes" id="UP000264006"/>
    </source>
</evidence>
<protein>
    <submittedName>
        <fullName evidence="3">Uncharacterized protein</fullName>
    </submittedName>
</protein>
<keyword evidence="4" id="KW-1185">Reference proteome</keyword>
<evidence type="ECO:0000256" key="1">
    <source>
        <dbReference type="SAM" id="MobiDB-lite"/>
    </source>
</evidence>
<feature type="transmembrane region" description="Helical" evidence="2">
    <location>
        <begin position="20"/>
        <end position="38"/>
    </location>
</feature>
<evidence type="ECO:0000313" key="3">
    <source>
        <dbReference type="EMBL" id="AXV07221.1"/>
    </source>
</evidence>
<name>A0A346XYC4_9ACTN</name>
<dbReference type="Proteomes" id="UP000264006">
    <property type="component" value="Chromosome"/>
</dbReference>
<dbReference type="EMBL" id="CP031165">
    <property type="protein sequence ID" value="AXV07221.1"/>
    <property type="molecule type" value="Genomic_DNA"/>
</dbReference>
<evidence type="ECO:0000256" key="2">
    <source>
        <dbReference type="SAM" id="Phobius"/>
    </source>
</evidence>
<proteinExistence type="predicted"/>
<dbReference type="RefSeq" id="WP_114591750.1">
    <property type="nucleotide sequence ID" value="NZ_CP031165.1"/>
</dbReference>
<feature type="region of interest" description="Disordered" evidence="1">
    <location>
        <begin position="122"/>
        <end position="156"/>
    </location>
</feature>
<feature type="region of interest" description="Disordered" evidence="1">
    <location>
        <begin position="67"/>
        <end position="92"/>
    </location>
</feature>
<sequence length="156" mass="16088">MTDRPAPSRPRGLYRHRTDIVSLLFGLAFTAAALSALVQPGEPSAIDVGAVAAVAAVVAGLAVIDSLRSSDTDRTEAPASDPVFDPALPPAPIIPTPEAIRDEDREWFGLDNPLSEVEREILASLEEEDRSEVTGPDGGPPDAPSGGEPTAGGPTG</sequence>
<dbReference type="KEGG" id="euz:DVS28_a2540"/>
<feature type="transmembrane region" description="Helical" evidence="2">
    <location>
        <begin position="44"/>
        <end position="64"/>
    </location>
</feature>
<organism evidence="3 4">
    <name type="scientific">Euzebya pacifica</name>
    <dbReference type="NCBI Taxonomy" id="1608957"/>
    <lineage>
        <taxon>Bacteria</taxon>
        <taxon>Bacillati</taxon>
        <taxon>Actinomycetota</taxon>
        <taxon>Nitriliruptoria</taxon>
        <taxon>Euzebyales</taxon>
    </lineage>
</organism>
<gene>
    <name evidence="3" type="ORF">DVS28_a2540</name>
</gene>
<reference evidence="3 4" key="1">
    <citation type="submission" date="2018-09" db="EMBL/GenBank/DDBJ databases">
        <title>Complete genome sequence of Euzebya sp. DY32-46 isolated from seawater of Pacific Ocean.</title>
        <authorList>
            <person name="Xu L."/>
            <person name="Wu Y.-H."/>
            <person name="Xu X.-W."/>
        </authorList>
    </citation>
    <scope>NUCLEOTIDE SEQUENCE [LARGE SCALE GENOMIC DNA]</scope>
    <source>
        <strain evidence="3 4">DY32-46</strain>
    </source>
</reference>
<keyword evidence="2" id="KW-1133">Transmembrane helix</keyword>
<dbReference type="OrthoDB" id="9901228at2"/>
<keyword evidence="2" id="KW-0812">Transmembrane</keyword>
<dbReference type="AlphaFoldDB" id="A0A346XYC4"/>
<keyword evidence="2" id="KW-0472">Membrane</keyword>